<protein>
    <recommendedName>
        <fullName evidence="1">HTH marR-type domain-containing protein</fullName>
    </recommendedName>
</protein>
<dbReference type="GO" id="GO:0003700">
    <property type="term" value="F:DNA-binding transcription factor activity"/>
    <property type="evidence" value="ECO:0007669"/>
    <property type="project" value="InterPro"/>
</dbReference>
<dbReference type="InterPro" id="IPR011991">
    <property type="entry name" value="ArsR-like_HTH"/>
</dbReference>
<reference evidence="2 3" key="2">
    <citation type="submission" date="2012-06" db="EMBL/GenBank/DDBJ databases">
        <authorList>
            <person name="Fiebig A."/>
        </authorList>
    </citation>
    <scope>NUCLEOTIDE SEQUENCE [LARGE SCALE GENOMIC DNA]</scope>
    <source>
        <strain evidence="2 3">DFL-43</strain>
    </source>
</reference>
<evidence type="ECO:0000313" key="3">
    <source>
        <dbReference type="Proteomes" id="UP000004291"/>
    </source>
</evidence>
<comment type="caution">
    <text evidence="2">The sequence shown here is derived from an EMBL/GenBank/DDBJ whole genome shotgun (WGS) entry which is preliminary data.</text>
</comment>
<evidence type="ECO:0000313" key="2">
    <source>
        <dbReference type="EMBL" id="EDQ33939.2"/>
    </source>
</evidence>
<dbReference type="STRING" id="411684.HPDFL43_05780"/>
<proteinExistence type="predicted"/>
<dbReference type="EMBL" id="ABIA03000002">
    <property type="protein sequence ID" value="EDQ33939.2"/>
    <property type="molecule type" value="Genomic_DNA"/>
</dbReference>
<gene>
    <name evidence="2" type="ORF">HPDFL43_05780</name>
</gene>
<dbReference type="CDD" id="cd00090">
    <property type="entry name" value="HTH_ARSR"/>
    <property type="match status" value="1"/>
</dbReference>
<keyword evidence="3" id="KW-1185">Reference proteome</keyword>
<dbReference type="InterPro" id="IPR036388">
    <property type="entry name" value="WH-like_DNA-bd_sf"/>
</dbReference>
<dbReference type="HOGENOM" id="CLU_1319466_0_0_5"/>
<dbReference type="AlphaFoldDB" id="A9D4R0"/>
<sequence length="208" mass="22485">MTDGVWLTVSEIARRKGVSHQAVSKRVKLLEADGKVTPRRDGKKTLVDLVEYDRAVGDFGDAAREAAAETVRAARQEQTAKPLPAPDGMRDAQLERVRYEARMKALDYAERTGQLVPVSGPGGVEDAMVVAAEKILSVLDLMLRAAPDLAIAAREGEPAARREIRKVIHAQRVAIGDALRLLAEEGRKVEAAGGLEAEIDIDLFQGLA</sequence>
<dbReference type="Gene3D" id="1.10.10.10">
    <property type="entry name" value="Winged helix-like DNA-binding domain superfamily/Winged helix DNA-binding domain"/>
    <property type="match status" value="1"/>
</dbReference>
<dbReference type="SUPFAM" id="SSF46785">
    <property type="entry name" value="Winged helix' DNA-binding domain"/>
    <property type="match status" value="1"/>
</dbReference>
<dbReference type="InterPro" id="IPR036390">
    <property type="entry name" value="WH_DNA-bd_sf"/>
</dbReference>
<dbReference type="Proteomes" id="UP000004291">
    <property type="component" value="Chromosome"/>
</dbReference>
<dbReference type="Pfam" id="PF12802">
    <property type="entry name" value="MarR_2"/>
    <property type="match status" value="1"/>
</dbReference>
<organism evidence="2 3">
    <name type="scientific">Hoeflea phototrophica (strain DSM 17068 / NCIMB 14078 / DFL-43)</name>
    <dbReference type="NCBI Taxonomy" id="411684"/>
    <lineage>
        <taxon>Bacteria</taxon>
        <taxon>Pseudomonadati</taxon>
        <taxon>Pseudomonadota</taxon>
        <taxon>Alphaproteobacteria</taxon>
        <taxon>Hyphomicrobiales</taxon>
        <taxon>Rhizobiaceae</taxon>
        <taxon>Hoeflea</taxon>
    </lineage>
</organism>
<name>A9D4R0_HOEPD</name>
<reference evidence="2 3" key="1">
    <citation type="submission" date="2007-10" db="EMBL/GenBank/DDBJ databases">
        <authorList>
            <person name="Wagner-Dobler I."/>
            <person name="Ferriera S."/>
            <person name="Johnson J."/>
            <person name="Kravitz S."/>
            <person name="Beeson K."/>
            <person name="Sutton G."/>
            <person name="Rogers Y.-H."/>
            <person name="Friedman R."/>
            <person name="Frazier M."/>
            <person name="Venter J.C."/>
        </authorList>
    </citation>
    <scope>NUCLEOTIDE SEQUENCE [LARGE SCALE GENOMIC DNA]</scope>
    <source>
        <strain evidence="2 3">DFL-43</strain>
    </source>
</reference>
<dbReference type="RefSeq" id="WP_169743243.1">
    <property type="nucleotide sequence ID" value="NZ_CM002917.1"/>
</dbReference>
<accession>A9D4R0</accession>
<dbReference type="InterPro" id="IPR000835">
    <property type="entry name" value="HTH_MarR-typ"/>
</dbReference>
<evidence type="ECO:0000259" key="1">
    <source>
        <dbReference type="Pfam" id="PF12802"/>
    </source>
</evidence>
<feature type="domain" description="HTH marR-type" evidence="1">
    <location>
        <begin position="4"/>
        <end position="42"/>
    </location>
</feature>